<feature type="domain" description="Type II methyltransferase M.TaqI-like" evidence="8">
    <location>
        <begin position="161"/>
        <end position="313"/>
    </location>
</feature>
<dbReference type="Pfam" id="PF12950">
    <property type="entry name" value="TaqI_C"/>
    <property type="match status" value="1"/>
</dbReference>
<comment type="catalytic activity">
    <reaction evidence="7">
        <text>a 2'-deoxyadenosine in DNA + S-adenosyl-L-methionine = an N(6)-methyl-2'-deoxyadenosine in DNA + S-adenosyl-L-homocysteine + H(+)</text>
        <dbReference type="Rhea" id="RHEA:15197"/>
        <dbReference type="Rhea" id="RHEA-COMP:12418"/>
        <dbReference type="Rhea" id="RHEA-COMP:12419"/>
        <dbReference type="ChEBI" id="CHEBI:15378"/>
        <dbReference type="ChEBI" id="CHEBI:57856"/>
        <dbReference type="ChEBI" id="CHEBI:59789"/>
        <dbReference type="ChEBI" id="CHEBI:90615"/>
        <dbReference type="ChEBI" id="CHEBI:90616"/>
        <dbReference type="EC" id="2.1.1.72"/>
    </reaction>
</comment>
<protein>
    <recommendedName>
        <fullName evidence="1">site-specific DNA-methyltransferase (adenine-specific)</fullName>
        <ecNumber evidence="1">2.1.1.72</ecNumber>
    </recommendedName>
</protein>
<comment type="caution">
    <text evidence="10">The sequence shown here is derived from an EMBL/GenBank/DDBJ whole genome shotgun (WGS) entry which is preliminary data.</text>
</comment>
<keyword evidence="6" id="KW-0238">DNA-binding</keyword>
<dbReference type="InterPro" id="IPR011639">
    <property type="entry name" value="MethylTrfase_TaqI-like_dom"/>
</dbReference>
<dbReference type="InterPro" id="IPR002052">
    <property type="entry name" value="DNA_methylase_N6_adenine_CS"/>
</dbReference>
<dbReference type="InterPro" id="IPR029063">
    <property type="entry name" value="SAM-dependent_MTases_sf"/>
</dbReference>
<feature type="domain" description="TaqI-like C-terminal specificity" evidence="9">
    <location>
        <begin position="416"/>
        <end position="532"/>
    </location>
</feature>
<dbReference type="InterPro" id="IPR025931">
    <property type="entry name" value="TaqI_C"/>
</dbReference>
<organism evidence="10 11">
    <name type="scientific">Clostridium niameyense</name>
    <dbReference type="NCBI Taxonomy" id="1622073"/>
    <lineage>
        <taxon>Bacteria</taxon>
        <taxon>Bacillati</taxon>
        <taxon>Bacillota</taxon>
        <taxon>Clostridia</taxon>
        <taxon>Eubacteriales</taxon>
        <taxon>Clostridiaceae</taxon>
        <taxon>Clostridium</taxon>
    </lineage>
</organism>
<dbReference type="Pfam" id="PF07669">
    <property type="entry name" value="Eco57I"/>
    <property type="match status" value="1"/>
</dbReference>
<dbReference type="InterPro" id="IPR050953">
    <property type="entry name" value="N4_N6_ade-DNA_methylase"/>
</dbReference>
<dbReference type="GO" id="GO:0032259">
    <property type="term" value="P:methylation"/>
    <property type="evidence" value="ECO:0007669"/>
    <property type="project" value="UniProtKB-KW"/>
</dbReference>
<evidence type="ECO:0000259" key="9">
    <source>
        <dbReference type="Pfam" id="PF12950"/>
    </source>
</evidence>
<dbReference type="Proteomes" id="UP000473885">
    <property type="component" value="Unassembled WGS sequence"/>
</dbReference>
<evidence type="ECO:0000256" key="4">
    <source>
        <dbReference type="ARBA" id="ARBA00022691"/>
    </source>
</evidence>
<dbReference type="Gene3D" id="3.40.50.150">
    <property type="entry name" value="Vaccinia Virus protein VP39"/>
    <property type="match status" value="1"/>
</dbReference>
<evidence type="ECO:0000256" key="5">
    <source>
        <dbReference type="ARBA" id="ARBA00022747"/>
    </source>
</evidence>
<dbReference type="GO" id="GO:0003677">
    <property type="term" value="F:DNA binding"/>
    <property type="evidence" value="ECO:0007669"/>
    <property type="project" value="UniProtKB-KW"/>
</dbReference>
<accession>A0A6M0R9C0</accession>
<dbReference type="EMBL" id="SXDP01000004">
    <property type="protein sequence ID" value="NEZ46851.1"/>
    <property type="molecule type" value="Genomic_DNA"/>
</dbReference>
<name>A0A6M0R9C0_9CLOT</name>
<gene>
    <name evidence="10" type="ORF">FDF74_06440</name>
</gene>
<keyword evidence="11" id="KW-1185">Reference proteome</keyword>
<evidence type="ECO:0000256" key="3">
    <source>
        <dbReference type="ARBA" id="ARBA00022679"/>
    </source>
</evidence>
<dbReference type="SUPFAM" id="SSF53335">
    <property type="entry name" value="S-adenosyl-L-methionine-dependent methyltransferases"/>
    <property type="match status" value="1"/>
</dbReference>
<evidence type="ECO:0000313" key="10">
    <source>
        <dbReference type="EMBL" id="NEZ46851.1"/>
    </source>
</evidence>
<dbReference type="GO" id="GO:0009007">
    <property type="term" value="F:site-specific DNA-methyltransferase (adenine-specific) activity"/>
    <property type="evidence" value="ECO:0007669"/>
    <property type="project" value="UniProtKB-EC"/>
</dbReference>
<evidence type="ECO:0000259" key="8">
    <source>
        <dbReference type="Pfam" id="PF07669"/>
    </source>
</evidence>
<keyword evidence="3 10" id="KW-0808">Transferase</keyword>
<keyword evidence="4" id="KW-0949">S-adenosyl-L-methionine</keyword>
<dbReference type="Gene3D" id="3.90.220.10">
    <property type="entry name" value="Adenine-n6-DNA-methyltransferase Taqi, Chain A, domain 2"/>
    <property type="match status" value="1"/>
</dbReference>
<keyword evidence="2 10" id="KW-0489">Methyltransferase</keyword>
<dbReference type="SUPFAM" id="SSF116734">
    <property type="entry name" value="DNA methylase specificity domain"/>
    <property type="match status" value="1"/>
</dbReference>
<dbReference type="EC" id="2.1.1.72" evidence="1"/>
<dbReference type="AlphaFoldDB" id="A0A6M0R9C0"/>
<dbReference type="GO" id="GO:0009307">
    <property type="term" value="P:DNA restriction-modification system"/>
    <property type="evidence" value="ECO:0007669"/>
    <property type="project" value="UniProtKB-KW"/>
</dbReference>
<evidence type="ECO:0000256" key="6">
    <source>
        <dbReference type="ARBA" id="ARBA00023125"/>
    </source>
</evidence>
<evidence type="ECO:0000256" key="2">
    <source>
        <dbReference type="ARBA" id="ARBA00022603"/>
    </source>
</evidence>
<proteinExistence type="predicted"/>
<evidence type="ECO:0000256" key="7">
    <source>
        <dbReference type="ARBA" id="ARBA00047942"/>
    </source>
</evidence>
<sequence>MFHVNNKYEFNELFRSDCNISRYKIKINKIVENVLEFDVNLSPYDLGEIYESIVEKNLKKSVGQFYTPKKVVKSILESTIENIDVVKEPFVTIADISSGCGYFLIETYDILRNKFLKNLDSLRRIYGEKSYTLRKNGQDIRLNGYDYWQQENIHYHILNNLIYGADIDKFAIQILVINLLSKDIDKNIDKLNVVNCDSLIKWEKEFKYLKHNKDIYEFWKKEFDYIIGNPPWVSLLRKHKQEISSEKFKYYRENYKGNLHSPNLFEYFIDRAMEKTKYGGYISFVVPINFSKNKQYKNFRQYILQNYAIKNLIFNISFPSIITEAMVFTIKKENIKENNINIDVLDKRQYKLPQKEYLNSSNFEFNYTSFNFSNDIKEKIFIDSRALGDIGDTFTGFIGVSKKINKQQVNPKEIEVYKGENIERYFCKSHYYYNLIDENIKGGTKNLKKLKKKEKILVRKTGKEIIAAYDLNGFPIEQSLYGIINVDKEFDYKYILAILNSKLINWYYKNFLITNKNSTPQIKKYRLNSIPIKKCTIEKQLEIANLVDNIINSSICTSSLNNWSKQYINQIDDTILDLYDIKDRKTRSYIKEFID</sequence>
<evidence type="ECO:0000313" key="11">
    <source>
        <dbReference type="Proteomes" id="UP000473885"/>
    </source>
</evidence>
<dbReference type="InterPro" id="IPR023135">
    <property type="entry name" value="N6_DNA_MeTrfase_TaqI_C"/>
</dbReference>
<dbReference type="PANTHER" id="PTHR33841">
    <property type="entry name" value="DNA METHYLTRANSFERASE YEEA-RELATED"/>
    <property type="match status" value="1"/>
</dbReference>
<dbReference type="PRINTS" id="PR00507">
    <property type="entry name" value="N12N6MTFRASE"/>
</dbReference>
<dbReference type="PROSITE" id="PS00092">
    <property type="entry name" value="N6_MTASE"/>
    <property type="match status" value="1"/>
</dbReference>
<reference evidence="10 11" key="1">
    <citation type="submission" date="2019-04" db="EMBL/GenBank/DDBJ databases">
        <title>Genome sequencing of Clostridium botulinum Groups I-IV and Clostridium butyricum.</title>
        <authorList>
            <person name="Brunt J."/>
            <person name="Van Vliet A.H.M."/>
            <person name="Stringer S.C."/>
            <person name="Carter A.T."/>
            <person name="Peck M.W."/>
        </authorList>
    </citation>
    <scope>NUCLEOTIDE SEQUENCE [LARGE SCALE GENOMIC DNA]</scope>
    <source>
        <strain evidence="10 11">IFR 18/094</strain>
    </source>
</reference>
<keyword evidence="5" id="KW-0680">Restriction system</keyword>
<dbReference type="PANTHER" id="PTHR33841:SF6">
    <property type="entry name" value="TYPE II METHYLTRANSFERASE M.HINDII"/>
    <property type="match status" value="1"/>
</dbReference>
<evidence type="ECO:0000256" key="1">
    <source>
        <dbReference type="ARBA" id="ARBA00011900"/>
    </source>
</evidence>